<dbReference type="OrthoDB" id="10365220at2759"/>
<dbReference type="HOGENOM" id="CLU_091777_0_0_1"/>
<dbReference type="Pfam" id="PF19287">
    <property type="entry name" value="DUF5910"/>
    <property type="match status" value="1"/>
</dbReference>
<dbReference type="InterPro" id="IPR045564">
    <property type="entry name" value="DUF5910"/>
</dbReference>
<dbReference type="KEGG" id="mbe:MBM_01673"/>
<name>K1X3C9_MARBU</name>
<protein>
    <submittedName>
        <fullName evidence="2">Uncharacterized protein</fullName>
    </submittedName>
</protein>
<dbReference type="InParanoid" id="K1X3C9"/>
<sequence>MMLSSHSSCSILLALSFLFSRAQGERVVMAYRTASQAEAEYISETGMPFIDLEEYDFMPVQLGTGLYTSNKPARWRATAEEWYCVIEADSKKLEEINKIWIPQTVPGREESLWYDQDEALLDYIESVLLADPWRALRFSYVSKYESELVMNIPIDAVNNNKVLDLSAKCWKTADELSEYKIVNWLEWDITGAPERVPVPVPAPES</sequence>
<feature type="chain" id="PRO_5003855121" evidence="1">
    <location>
        <begin position="25"/>
        <end position="205"/>
    </location>
</feature>
<proteinExistence type="predicted"/>
<evidence type="ECO:0000313" key="3">
    <source>
        <dbReference type="Proteomes" id="UP000006753"/>
    </source>
</evidence>
<organism evidence="2 3">
    <name type="scientific">Marssonina brunnea f. sp. multigermtubi (strain MB_m1)</name>
    <name type="common">Marssonina leaf spot fungus</name>
    <dbReference type="NCBI Taxonomy" id="1072389"/>
    <lineage>
        <taxon>Eukaryota</taxon>
        <taxon>Fungi</taxon>
        <taxon>Dikarya</taxon>
        <taxon>Ascomycota</taxon>
        <taxon>Pezizomycotina</taxon>
        <taxon>Leotiomycetes</taxon>
        <taxon>Helotiales</taxon>
        <taxon>Drepanopezizaceae</taxon>
        <taxon>Drepanopeziza</taxon>
    </lineage>
</organism>
<keyword evidence="1" id="KW-0732">Signal</keyword>
<accession>K1X3C9</accession>
<evidence type="ECO:0000256" key="1">
    <source>
        <dbReference type="SAM" id="SignalP"/>
    </source>
</evidence>
<dbReference type="eggNOG" id="ENOG502SUI0">
    <property type="taxonomic scope" value="Eukaryota"/>
</dbReference>
<dbReference type="AlphaFoldDB" id="K1X3C9"/>
<keyword evidence="3" id="KW-1185">Reference proteome</keyword>
<dbReference type="Proteomes" id="UP000006753">
    <property type="component" value="Unassembled WGS sequence"/>
</dbReference>
<evidence type="ECO:0000313" key="2">
    <source>
        <dbReference type="EMBL" id="EKD19721.1"/>
    </source>
</evidence>
<dbReference type="EMBL" id="JH921430">
    <property type="protein sequence ID" value="EKD19721.1"/>
    <property type="molecule type" value="Genomic_DNA"/>
</dbReference>
<reference evidence="2 3" key="1">
    <citation type="journal article" date="2012" name="BMC Genomics">
        <title>Sequencing the genome of Marssonina brunnea reveals fungus-poplar co-evolution.</title>
        <authorList>
            <person name="Zhu S."/>
            <person name="Cao Y.-Z."/>
            <person name="Jiang C."/>
            <person name="Tan B.-Y."/>
            <person name="Wang Z."/>
            <person name="Feng S."/>
            <person name="Zhang L."/>
            <person name="Su X.-H."/>
            <person name="Brejova B."/>
            <person name="Vinar T."/>
            <person name="Xu M."/>
            <person name="Wang M.-X."/>
            <person name="Zhang S.-G."/>
            <person name="Huang M.-R."/>
            <person name="Wu R."/>
            <person name="Zhou Y."/>
        </authorList>
    </citation>
    <scope>NUCLEOTIDE SEQUENCE [LARGE SCALE GENOMIC DNA]</scope>
    <source>
        <strain evidence="2 3">MB_m1</strain>
    </source>
</reference>
<feature type="signal peptide" evidence="1">
    <location>
        <begin position="1"/>
        <end position="24"/>
    </location>
</feature>
<dbReference type="GeneID" id="18757608"/>
<gene>
    <name evidence="2" type="ORF">MBM_01673</name>
</gene>